<dbReference type="EMBL" id="CP016379">
    <property type="protein sequence ID" value="AZR73127.1"/>
    <property type="molecule type" value="Genomic_DNA"/>
</dbReference>
<evidence type="ECO:0000313" key="3">
    <source>
        <dbReference type="Proteomes" id="UP000267250"/>
    </source>
</evidence>
<proteinExistence type="predicted"/>
<name>A0A3S9SXS1_9FIRM</name>
<feature type="transmembrane region" description="Helical" evidence="1">
    <location>
        <begin position="164"/>
        <end position="187"/>
    </location>
</feature>
<feature type="transmembrane region" description="Helical" evidence="1">
    <location>
        <begin position="94"/>
        <end position="112"/>
    </location>
</feature>
<dbReference type="AlphaFoldDB" id="A0A3S9SXS1"/>
<dbReference type="KEGG" id="aft:BBF96_06850"/>
<accession>A0A3S9SXS1</accession>
<feature type="transmembrane region" description="Helical" evidence="1">
    <location>
        <begin position="23"/>
        <end position="43"/>
    </location>
</feature>
<feature type="transmembrane region" description="Helical" evidence="1">
    <location>
        <begin position="124"/>
        <end position="144"/>
    </location>
</feature>
<keyword evidence="1" id="KW-1133">Transmembrane helix</keyword>
<dbReference type="Proteomes" id="UP000267250">
    <property type="component" value="Chromosome"/>
</dbReference>
<organism evidence="2 3">
    <name type="scientific">Anoxybacter fermentans</name>
    <dbReference type="NCBI Taxonomy" id="1323375"/>
    <lineage>
        <taxon>Bacteria</taxon>
        <taxon>Bacillati</taxon>
        <taxon>Bacillota</taxon>
        <taxon>Clostridia</taxon>
        <taxon>Halanaerobiales</taxon>
        <taxon>Anoxybacter</taxon>
    </lineage>
</organism>
<evidence type="ECO:0000313" key="2">
    <source>
        <dbReference type="EMBL" id="AZR73127.1"/>
    </source>
</evidence>
<protein>
    <recommendedName>
        <fullName evidence="4">Phospholipase C/D domain-containing protein</fullName>
    </recommendedName>
</protein>
<keyword evidence="3" id="KW-1185">Reference proteome</keyword>
<sequence>MNTFSHGIWVYFFVRRRRLAKPAVLGAIFPDLLYSIPLIFYTAKTQIWRIDFLRKFLLVPFKGWDGAFSEIEIKQIHNTLTRLFVLPPVHYTRLITHSYIIWGIVMLFAWYLGKKWLIAFNWGWLTHIFIDMLTHVDDAIPYFYPVWNRIIRGVVSYWNPEYYGTYFATANYLIIMVMILVMIREWWGRRKRGMDMRD</sequence>
<keyword evidence="1" id="KW-0472">Membrane</keyword>
<reference evidence="2 3" key="1">
    <citation type="submission" date="2016-07" db="EMBL/GenBank/DDBJ databases">
        <title>Genome and transcriptome analysis of iron-reducing fermentative bacteria Anoxybacter fermentans.</title>
        <authorList>
            <person name="Zeng X."/>
            <person name="Shao Z."/>
        </authorList>
    </citation>
    <scope>NUCLEOTIDE SEQUENCE [LARGE SCALE GENOMIC DNA]</scope>
    <source>
        <strain evidence="2 3">DY22613</strain>
    </source>
</reference>
<evidence type="ECO:0000256" key="1">
    <source>
        <dbReference type="SAM" id="Phobius"/>
    </source>
</evidence>
<gene>
    <name evidence="2" type="ORF">BBF96_06850</name>
</gene>
<dbReference type="OrthoDB" id="2857442at2"/>
<evidence type="ECO:0008006" key="4">
    <source>
        <dbReference type="Google" id="ProtNLM"/>
    </source>
</evidence>
<keyword evidence="1" id="KW-0812">Transmembrane</keyword>
<dbReference type="RefSeq" id="WP_127016459.1">
    <property type="nucleotide sequence ID" value="NZ_CP016379.1"/>
</dbReference>